<keyword evidence="2 9" id="KW-0813">Transport</keyword>
<dbReference type="InterPro" id="IPR037066">
    <property type="entry name" value="Plug_dom_sf"/>
</dbReference>
<evidence type="ECO:0000256" key="8">
    <source>
        <dbReference type="ARBA" id="ARBA00023237"/>
    </source>
</evidence>
<evidence type="ECO:0000256" key="6">
    <source>
        <dbReference type="ARBA" id="ARBA00023077"/>
    </source>
</evidence>
<keyword evidence="5" id="KW-0732">Signal</keyword>
<feature type="short sequence motif" description="TonB C-terminal box" evidence="10">
    <location>
        <begin position="999"/>
        <end position="1016"/>
    </location>
</feature>
<evidence type="ECO:0000256" key="10">
    <source>
        <dbReference type="PROSITE-ProRule" id="PRU10144"/>
    </source>
</evidence>
<name>A0A437M4T6_9SPHN</name>
<feature type="domain" description="TonB-dependent receptor-like beta-barrel" evidence="12">
    <location>
        <begin position="434"/>
        <end position="974"/>
    </location>
</feature>
<keyword evidence="7 9" id="KW-0472">Membrane</keyword>
<organism evidence="14 15">
    <name type="scientific">Sphingomonas crocodyli</name>
    <dbReference type="NCBI Taxonomy" id="1979270"/>
    <lineage>
        <taxon>Bacteria</taxon>
        <taxon>Pseudomonadati</taxon>
        <taxon>Pseudomonadota</taxon>
        <taxon>Alphaproteobacteria</taxon>
        <taxon>Sphingomonadales</taxon>
        <taxon>Sphingomonadaceae</taxon>
        <taxon>Sphingomonas</taxon>
    </lineage>
</organism>
<dbReference type="Gene3D" id="2.40.170.20">
    <property type="entry name" value="TonB-dependent receptor, beta-barrel domain"/>
    <property type="match status" value="1"/>
</dbReference>
<evidence type="ECO:0000256" key="9">
    <source>
        <dbReference type="PROSITE-ProRule" id="PRU01360"/>
    </source>
</evidence>
<keyword evidence="15" id="KW-1185">Reference proteome</keyword>
<evidence type="ECO:0000313" key="15">
    <source>
        <dbReference type="Proteomes" id="UP000282971"/>
    </source>
</evidence>
<evidence type="ECO:0000256" key="5">
    <source>
        <dbReference type="ARBA" id="ARBA00022729"/>
    </source>
</evidence>
<dbReference type="PROSITE" id="PS01156">
    <property type="entry name" value="TONB_DEPENDENT_REC_2"/>
    <property type="match status" value="1"/>
</dbReference>
<protein>
    <submittedName>
        <fullName evidence="14">TonB-dependent receptor</fullName>
    </submittedName>
</protein>
<dbReference type="PANTHER" id="PTHR47234:SF2">
    <property type="entry name" value="TONB-DEPENDENT RECEPTOR"/>
    <property type="match status" value="1"/>
</dbReference>
<evidence type="ECO:0000256" key="4">
    <source>
        <dbReference type="ARBA" id="ARBA00022692"/>
    </source>
</evidence>
<gene>
    <name evidence="14" type="ORF">EOD43_02125</name>
</gene>
<evidence type="ECO:0000256" key="11">
    <source>
        <dbReference type="RuleBase" id="RU003357"/>
    </source>
</evidence>
<keyword evidence="14" id="KW-0675">Receptor</keyword>
<keyword evidence="3 9" id="KW-1134">Transmembrane beta strand</keyword>
<dbReference type="EMBL" id="SACN01000001">
    <property type="protein sequence ID" value="RVT92740.1"/>
    <property type="molecule type" value="Genomic_DNA"/>
</dbReference>
<comment type="similarity">
    <text evidence="9 11">Belongs to the TonB-dependent receptor family.</text>
</comment>
<evidence type="ECO:0000256" key="1">
    <source>
        <dbReference type="ARBA" id="ARBA00004571"/>
    </source>
</evidence>
<evidence type="ECO:0000256" key="3">
    <source>
        <dbReference type="ARBA" id="ARBA00022452"/>
    </source>
</evidence>
<reference evidence="14 15" key="1">
    <citation type="submission" date="2019-01" db="EMBL/GenBank/DDBJ databases">
        <authorList>
            <person name="Chen W.-M."/>
        </authorList>
    </citation>
    <scope>NUCLEOTIDE SEQUENCE [LARGE SCALE GENOMIC DNA]</scope>
    <source>
        <strain evidence="14 15">CCP-7</strain>
    </source>
</reference>
<dbReference type="InterPro" id="IPR012910">
    <property type="entry name" value="Plug_dom"/>
</dbReference>
<evidence type="ECO:0000259" key="13">
    <source>
        <dbReference type="Pfam" id="PF07715"/>
    </source>
</evidence>
<dbReference type="Pfam" id="PF00593">
    <property type="entry name" value="TonB_dep_Rec_b-barrel"/>
    <property type="match status" value="1"/>
</dbReference>
<proteinExistence type="inferred from homology"/>
<evidence type="ECO:0000259" key="12">
    <source>
        <dbReference type="Pfam" id="PF00593"/>
    </source>
</evidence>
<keyword evidence="8 9" id="KW-0998">Cell outer membrane</keyword>
<dbReference type="InterPro" id="IPR039426">
    <property type="entry name" value="TonB-dep_rcpt-like"/>
</dbReference>
<evidence type="ECO:0000313" key="14">
    <source>
        <dbReference type="EMBL" id="RVT92740.1"/>
    </source>
</evidence>
<dbReference type="AlphaFoldDB" id="A0A437M4T6"/>
<comment type="caution">
    <text evidence="14">The sequence shown here is derived from an EMBL/GenBank/DDBJ whole genome shotgun (WGS) entry which is preliminary data.</text>
</comment>
<dbReference type="GO" id="GO:0009279">
    <property type="term" value="C:cell outer membrane"/>
    <property type="evidence" value="ECO:0007669"/>
    <property type="project" value="UniProtKB-SubCell"/>
</dbReference>
<dbReference type="InterPro" id="IPR010917">
    <property type="entry name" value="TonB_rcpt_CS"/>
</dbReference>
<dbReference type="Proteomes" id="UP000282971">
    <property type="component" value="Unassembled WGS sequence"/>
</dbReference>
<dbReference type="InterPro" id="IPR036942">
    <property type="entry name" value="Beta-barrel_TonB_sf"/>
</dbReference>
<dbReference type="PROSITE" id="PS52016">
    <property type="entry name" value="TONB_DEPENDENT_REC_3"/>
    <property type="match status" value="1"/>
</dbReference>
<dbReference type="Pfam" id="PF07715">
    <property type="entry name" value="Plug"/>
    <property type="match status" value="1"/>
</dbReference>
<keyword evidence="4 9" id="KW-0812">Transmembrane</keyword>
<dbReference type="OrthoDB" id="7051241at2"/>
<sequence>MPERGGRGVPAPNPIPERLSRGAFQLRSLQKRDWKVTNNFKKTARFGLGVSAASIALSMVATPAFAQTTPAEDTTAAESDVIVVTGSLIRNPNLTASTPVASVGENEISLRQTTNAEQLIRDIPGVVPSIGSNVNNGNNGTSLVNLRGLGFQRNIVLLDGQRVIPADFNGAVDLNNIPVALVQRVDVLTGGASTTYGADAISGVVNFVTRPDFSGMDLQVQSGITEKGDGNQVRVDVTLGANFDDGKGNAILSLGYQQADPIYQGDRDAGIFGIGTTNGVAAGSSFTSTPTGISTDTADFQISPDGTSLVPFYQGFNFNPYNIFRTPFERFNMFGKARYEISDSVEVYSRGMFSKNKVSTIIAPSGIFGVPLTIPGNNPYLPVGIRNQLCGFAGISAAACPTATIPLPAVYRRTVEVGPRISEYITQQFDINVGAKVNITDSLTFDIYGSHGESENTQTQSGYVLNSRVQQALNATNTTTCLNTANNCVPLNLFGTITPAQAAFLNGQSTITNKTELSQVHGVLSGDFGFTSPAASEPVAFAVGGEYRNYTAQRIPDILALVPGELGGAGGAILPLNGGYDVREAFGELIAPLVADKPFFHELTVEAGVRYSKYKVDTAGSPKFSATTYKFAGTWAPVEALKIRGNYQRAVRAPNIGELFAPVVTGLTNLLVDPCAGAAPTTNANLRAICLAQGAPVGSIGAIQNPSAGQANVTGGGNPNLQPEKANSYTIGVVLQPREFLPNFTLTVDYYNIDVKNAITAATPADIINACFGNITASSATSAACTGIRRNAANGRLSGTSTATNPILGLPGPLTNNGRLKTDGIDLALNYSYDFDVVKLGLNFQGNWTHKQTFQASSTAYARDCVGYYSANCASIQPEYSFTQRTTLSFDSVDLSLLWRWIDKVEYEGAASDFLARGFTAANRRIFSGTVTGPSPLAGNTYDFNRIKAYSIFDLTTRVSVTDNLEVTLSAINLFDKKPPIVGGTTGSTSYNSGNTYPSTYDAIGRRYSATARLKF</sequence>
<dbReference type="SUPFAM" id="SSF56935">
    <property type="entry name" value="Porins"/>
    <property type="match status" value="1"/>
</dbReference>
<keyword evidence="6 11" id="KW-0798">TonB box</keyword>
<dbReference type="InterPro" id="IPR000531">
    <property type="entry name" value="Beta-barrel_TonB"/>
</dbReference>
<dbReference type="Gene3D" id="2.170.130.10">
    <property type="entry name" value="TonB-dependent receptor, plug domain"/>
    <property type="match status" value="1"/>
</dbReference>
<evidence type="ECO:0000256" key="2">
    <source>
        <dbReference type="ARBA" id="ARBA00022448"/>
    </source>
</evidence>
<comment type="subcellular location">
    <subcellularLocation>
        <location evidence="1 9">Cell outer membrane</location>
        <topology evidence="1 9">Multi-pass membrane protein</topology>
    </subcellularLocation>
</comment>
<accession>A0A437M4T6</accession>
<evidence type="ECO:0000256" key="7">
    <source>
        <dbReference type="ARBA" id="ARBA00023136"/>
    </source>
</evidence>
<feature type="domain" description="TonB-dependent receptor plug" evidence="13">
    <location>
        <begin position="95"/>
        <end position="204"/>
    </location>
</feature>
<dbReference type="PANTHER" id="PTHR47234">
    <property type="match status" value="1"/>
</dbReference>